<evidence type="ECO:0000313" key="1">
    <source>
        <dbReference type="EMBL" id="MBB4679634.1"/>
    </source>
</evidence>
<protein>
    <submittedName>
        <fullName evidence="1">Uncharacterized protein</fullName>
    </submittedName>
</protein>
<accession>A0A7W7CEE5</accession>
<dbReference type="RefSeq" id="WP_312988263.1">
    <property type="nucleotide sequence ID" value="NZ_BAAAUI010000001.1"/>
</dbReference>
<name>A0A7W7CEE5_9PSEU</name>
<evidence type="ECO:0000313" key="2">
    <source>
        <dbReference type="Proteomes" id="UP000533598"/>
    </source>
</evidence>
<dbReference type="Proteomes" id="UP000533598">
    <property type="component" value="Unassembled WGS sequence"/>
</dbReference>
<dbReference type="EMBL" id="JACHMH010000001">
    <property type="protein sequence ID" value="MBB4679634.1"/>
    <property type="molecule type" value="Genomic_DNA"/>
</dbReference>
<reference evidence="1 2" key="1">
    <citation type="submission" date="2020-08" db="EMBL/GenBank/DDBJ databases">
        <title>Sequencing the genomes of 1000 actinobacteria strains.</title>
        <authorList>
            <person name="Klenk H.-P."/>
        </authorList>
    </citation>
    <scope>NUCLEOTIDE SEQUENCE [LARGE SCALE GENOMIC DNA]</scope>
    <source>
        <strain evidence="1 2">DSM 44230</strain>
    </source>
</reference>
<comment type="caution">
    <text evidence="1">The sequence shown here is derived from an EMBL/GenBank/DDBJ whole genome shotgun (WGS) entry which is preliminary data.</text>
</comment>
<proteinExistence type="predicted"/>
<keyword evidence="2" id="KW-1185">Reference proteome</keyword>
<organism evidence="1 2">
    <name type="scientific">Crossiella cryophila</name>
    <dbReference type="NCBI Taxonomy" id="43355"/>
    <lineage>
        <taxon>Bacteria</taxon>
        <taxon>Bacillati</taxon>
        <taxon>Actinomycetota</taxon>
        <taxon>Actinomycetes</taxon>
        <taxon>Pseudonocardiales</taxon>
        <taxon>Pseudonocardiaceae</taxon>
        <taxon>Crossiella</taxon>
    </lineage>
</organism>
<dbReference type="AlphaFoldDB" id="A0A7W7CEE5"/>
<gene>
    <name evidence="1" type="ORF">HNR67_005752</name>
</gene>
<sequence>MLSVRFNEVAAGVLDLRAAIPPTDLAPELRDLVTEGVLLRGGALVFARHADQADRTPGFAEDPICWECSMSSFHLDDVLPVHLGQLPGEPVISEPDQLLMLRHGLGFALEIARLVSALPAAVCCIVSANSTNGTFRFHQARQGESWLSPDLDAYRLEKLIVVEHGPASA</sequence>